<evidence type="ECO:0000313" key="1">
    <source>
        <dbReference type="EMBL" id="CAG8738288.1"/>
    </source>
</evidence>
<sequence>ELSNQDLKNSYSVNHIWERDVNLECRKNVKIAYAKDDSIPRVNGFLVIESGWPDQFPEILLDSLWMRENS</sequence>
<comment type="caution">
    <text evidence="1">The sequence shown here is derived from an EMBL/GenBank/DDBJ whole genome shotgun (WGS) entry which is preliminary data.</text>
</comment>
<gene>
    <name evidence="1" type="ORF">DHETER_LOCUS13885</name>
</gene>
<proteinExistence type="predicted"/>
<evidence type="ECO:0000313" key="2">
    <source>
        <dbReference type="Proteomes" id="UP000789702"/>
    </source>
</evidence>
<reference evidence="1" key="1">
    <citation type="submission" date="2021-06" db="EMBL/GenBank/DDBJ databases">
        <authorList>
            <person name="Kallberg Y."/>
            <person name="Tangrot J."/>
            <person name="Rosling A."/>
        </authorList>
    </citation>
    <scope>NUCLEOTIDE SEQUENCE</scope>
    <source>
        <strain evidence="1">IL203A</strain>
    </source>
</reference>
<organism evidence="1 2">
    <name type="scientific">Dentiscutata heterogama</name>
    <dbReference type="NCBI Taxonomy" id="1316150"/>
    <lineage>
        <taxon>Eukaryota</taxon>
        <taxon>Fungi</taxon>
        <taxon>Fungi incertae sedis</taxon>
        <taxon>Mucoromycota</taxon>
        <taxon>Glomeromycotina</taxon>
        <taxon>Glomeromycetes</taxon>
        <taxon>Diversisporales</taxon>
        <taxon>Gigasporaceae</taxon>
        <taxon>Dentiscutata</taxon>
    </lineage>
</organism>
<dbReference type="Proteomes" id="UP000789702">
    <property type="component" value="Unassembled WGS sequence"/>
</dbReference>
<accession>A0ACA9Q5I8</accession>
<keyword evidence="2" id="KW-1185">Reference proteome</keyword>
<name>A0ACA9Q5I8_9GLOM</name>
<dbReference type="EMBL" id="CAJVPU010039983">
    <property type="protein sequence ID" value="CAG8738288.1"/>
    <property type="molecule type" value="Genomic_DNA"/>
</dbReference>
<feature type="non-terminal residue" evidence="1">
    <location>
        <position position="1"/>
    </location>
</feature>
<feature type="non-terminal residue" evidence="1">
    <location>
        <position position="70"/>
    </location>
</feature>
<protein>
    <submittedName>
        <fullName evidence="1">10059_t:CDS:1</fullName>
    </submittedName>
</protein>